<feature type="transmembrane region" description="Helical" evidence="1">
    <location>
        <begin position="12"/>
        <end position="31"/>
    </location>
</feature>
<dbReference type="AlphaFoldDB" id="A0A2P2KE33"/>
<keyword evidence="1" id="KW-1133">Transmembrane helix</keyword>
<evidence type="ECO:0000313" key="2">
    <source>
        <dbReference type="EMBL" id="MBX03993.1"/>
    </source>
</evidence>
<sequence length="32" mass="3481">MCFQTQSARYVLVLSLSHTVLLCACGTTIALH</sequence>
<protein>
    <submittedName>
        <fullName evidence="2">Uncharacterized protein</fullName>
    </submittedName>
</protein>
<evidence type="ECO:0000256" key="1">
    <source>
        <dbReference type="SAM" id="Phobius"/>
    </source>
</evidence>
<keyword evidence="1" id="KW-0472">Membrane</keyword>
<dbReference type="EMBL" id="GGEC01023509">
    <property type="protein sequence ID" value="MBX03993.1"/>
    <property type="molecule type" value="Transcribed_RNA"/>
</dbReference>
<reference evidence="2" key="1">
    <citation type="submission" date="2018-02" db="EMBL/GenBank/DDBJ databases">
        <title>Rhizophora mucronata_Transcriptome.</title>
        <authorList>
            <person name="Meera S.P."/>
            <person name="Sreeshan A."/>
            <person name="Augustine A."/>
        </authorList>
    </citation>
    <scope>NUCLEOTIDE SEQUENCE</scope>
    <source>
        <tissue evidence="2">Leaf</tissue>
    </source>
</reference>
<name>A0A2P2KE33_RHIMU</name>
<organism evidence="2">
    <name type="scientific">Rhizophora mucronata</name>
    <name type="common">Asiatic mangrove</name>
    <dbReference type="NCBI Taxonomy" id="61149"/>
    <lineage>
        <taxon>Eukaryota</taxon>
        <taxon>Viridiplantae</taxon>
        <taxon>Streptophyta</taxon>
        <taxon>Embryophyta</taxon>
        <taxon>Tracheophyta</taxon>
        <taxon>Spermatophyta</taxon>
        <taxon>Magnoliopsida</taxon>
        <taxon>eudicotyledons</taxon>
        <taxon>Gunneridae</taxon>
        <taxon>Pentapetalae</taxon>
        <taxon>rosids</taxon>
        <taxon>fabids</taxon>
        <taxon>Malpighiales</taxon>
        <taxon>Rhizophoraceae</taxon>
        <taxon>Rhizophora</taxon>
    </lineage>
</organism>
<keyword evidence="1" id="KW-0812">Transmembrane</keyword>
<accession>A0A2P2KE33</accession>
<proteinExistence type="predicted"/>